<dbReference type="EMBL" id="WUMU01000054">
    <property type="protein sequence ID" value="MXN21192.1"/>
    <property type="molecule type" value="Genomic_DNA"/>
</dbReference>
<dbReference type="CDD" id="cd01392">
    <property type="entry name" value="HTH_LacI"/>
    <property type="match status" value="1"/>
</dbReference>
<dbReference type="InterPro" id="IPR010982">
    <property type="entry name" value="Lambda_DNA-bd_dom_sf"/>
</dbReference>
<dbReference type="PANTHER" id="PTHR30146">
    <property type="entry name" value="LACI-RELATED TRANSCRIPTIONAL REPRESSOR"/>
    <property type="match status" value="1"/>
</dbReference>
<dbReference type="GO" id="GO:0003700">
    <property type="term" value="F:DNA-binding transcription factor activity"/>
    <property type="evidence" value="ECO:0007669"/>
    <property type="project" value="TreeGrafter"/>
</dbReference>
<comment type="caution">
    <text evidence="5">The sequence shown here is derived from an EMBL/GenBank/DDBJ whole genome shotgun (WGS) entry which is preliminary data.</text>
</comment>
<dbReference type="Proteomes" id="UP000477911">
    <property type="component" value="Unassembled WGS sequence"/>
</dbReference>
<dbReference type="Gene3D" id="1.10.260.40">
    <property type="entry name" value="lambda repressor-like DNA-binding domains"/>
    <property type="match status" value="1"/>
</dbReference>
<protein>
    <submittedName>
        <fullName evidence="5">LacI family DNA-binding transcriptional regulator</fullName>
    </submittedName>
</protein>
<dbReference type="GO" id="GO:0000976">
    <property type="term" value="F:transcription cis-regulatory region binding"/>
    <property type="evidence" value="ECO:0007669"/>
    <property type="project" value="TreeGrafter"/>
</dbReference>
<keyword evidence="1" id="KW-0805">Transcription regulation</keyword>
<gene>
    <name evidence="5" type="ORF">GR170_25520</name>
</gene>
<dbReference type="SUPFAM" id="SSF47413">
    <property type="entry name" value="lambda repressor-like DNA-binding domains"/>
    <property type="match status" value="1"/>
</dbReference>
<evidence type="ECO:0000313" key="6">
    <source>
        <dbReference type="Proteomes" id="UP000477911"/>
    </source>
</evidence>
<name>A0A6L7GBW0_9RHOB</name>
<dbReference type="InterPro" id="IPR028082">
    <property type="entry name" value="Peripla_BP_I"/>
</dbReference>
<sequence>MRRAFSTLKDVAAASGVSRSQASRALRGDPGVREDVRNRVLAAAQKLGYQVNVAARQLASGRGTSVGVVIGEPMNPYHMMMASEISEALQADGLDPIFGLGKSGIDVRLDQIELLLRQRVVAVILIGSPRDPQQLAEISQRLPCIYIGEDVSPRGIRCVIADDVRGGRLAVDHLHALGHRRIAHISGGKGAGAGARAEGYSSAMRDHGLEPVIHHAWFDLDGGHAGADALMARRERPTAIFAASDRIAFGAMNRLRGLGYRVPEDVSVVGFDDSVDSGSETISLTTVHQSARLFGRHCADLVHDILIDKAEALVRVIPVELIVRGSSSSCVG</sequence>
<dbReference type="InterPro" id="IPR000843">
    <property type="entry name" value="HTH_LacI"/>
</dbReference>
<dbReference type="AlphaFoldDB" id="A0A6L7GBW0"/>
<keyword evidence="3" id="KW-0804">Transcription</keyword>
<dbReference type="InterPro" id="IPR046335">
    <property type="entry name" value="LacI/GalR-like_sensor"/>
</dbReference>
<dbReference type="PROSITE" id="PS50932">
    <property type="entry name" value="HTH_LACI_2"/>
    <property type="match status" value="1"/>
</dbReference>
<dbReference type="Pfam" id="PF13377">
    <property type="entry name" value="Peripla_BP_3"/>
    <property type="match status" value="1"/>
</dbReference>
<keyword evidence="2 5" id="KW-0238">DNA-binding</keyword>
<proteinExistence type="predicted"/>
<dbReference type="RefSeq" id="WP_160897303.1">
    <property type="nucleotide sequence ID" value="NZ_WUMU01000054.1"/>
</dbReference>
<evidence type="ECO:0000256" key="1">
    <source>
        <dbReference type="ARBA" id="ARBA00023015"/>
    </source>
</evidence>
<organism evidence="5 6">
    <name type="scientific">Pseudooceanicola albus</name>
    <dbReference type="NCBI Taxonomy" id="2692189"/>
    <lineage>
        <taxon>Bacteria</taxon>
        <taxon>Pseudomonadati</taxon>
        <taxon>Pseudomonadota</taxon>
        <taxon>Alphaproteobacteria</taxon>
        <taxon>Rhodobacterales</taxon>
        <taxon>Paracoccaceae</taxon>
        <taxon>Pseudooceanicola</taxon>
    </lineage>
</organism>
<dbReference type="SUPFAM" id="SSF53822">
    <property type="entry name" value="Periplasmic binding protein-like I"/>
    <property type="match status" value="1"/>
</dbReference>
<evidence type="ECO:0000313" key="5">
    <source>
        <dbReference type="EMBL" id="MXN21192.1"/>
    </source>
</evidence>
<dbReference type="CDD" id="cd06267">
    <property type="entry name" value="PBP1_LacI_sugar_binding-like"/>
    <property type="match status" value="1"/>
</dbReference>
<dbReference type="PANTHER" id="PTHR30146:SF153">
    <property type="entry name" value="LACTOSE OPERON REPRESSOR"/>
    <property type="match status" value="1"/>
</dbReference>
<accession>A0A6L7GBW0</accession>
<dbReference type="SMART" id="SM00354">
    <property type="entry name" value="HTH_LACI"/>
    <property type="match status" value="1"/>
</dbReference>
<keyword evidence="6" id="KW-1185">Reference proteome</keyword>
<evidence type="ECO:0000259" key="4">
    <source>
        <dbReference type="PROSITE" id="PS50932"/>
    </source>
</evidence>
<evidence type="ECO:0000256" key="2">
    <source>
        <dbReference type="ARBA" id="ARBA00023125"/>
    </source>
</evidence>
<dbReference type="Gene3D" id="3.40.50.2300">
    <property type="match status" value="2"/>
</dbReference>
<feature type="domain" description="HTH lacI-type" evidence="4">
    <location>
        <begin position="6"/>
        <end position="60"/>
    </location>
</feature>
<reference evidence="5 6" key="1">
    <citation type="submission" date="2019-12" db="EMBL/GenBank/DDBJ databases">
        <authorList>
            <person name="Li M."/>
        </authorList>
    </citation>
    <scope>NUCLEOTIDE SEQUENCE [LARGE SCALE GENOMIC DNA]</scope>
    <source>
        <strain evidence="5 6">GBMRC 2024</strain>
    </source>
</reference>
<evidence type="ECO:0000256" key="3">
    <source>
        <dbReference type="ARBA" id="ARBA00023163"/>
    </source>
</evidence>
<dbReference type="Pfam" id="PF00356">
    <property type="entry name" value="LacI"/>
    <property type="match status" value="1"/>
</dbReference>